<comment type="similarity">
    <text evidence="1">Belongs to the sulfatase family.</text>
</comment>
<dbReference type="Proteomes" id="UP000698800">
    <property type="component" value="Unassembled WGS sequence"/>
</dbReference>
<dbReference type="SUPFAM" id="SSF53649">
    <property type="entry name" value="Alkaline phosphatase-like"/>
    <property type="match status" value="1"/>
</dbReference>
<dbReference type="PANTHER" id="PTHR43108:SF6">
    <property type="entry name" value="N-SULPHOGLUCOSAMINE SULPHOHYDROLASE"/>
    <property type="match status" value="1"/>
</dbReference>
<accession>A0A9P8HTI7</accession>
<protein>
    <recommendedName>
        <fullName evidence="2">N-sulphoglucosamine sulphohydrolase C-terminal domain-containing protein</fullName>
    </recommendedName>
</protein>
<keyword evidence="4" id="KW-1185">Reference proteome</keyword>
<evidence type="ECO:0000313" key="3">
    <source>
        <dbReference type="EMBL" id="KAH0533626.1"/>
    </source>
</evidence>
<sequence length="273" mass="31247">MSLETTMNERDLKLVPPKSLTSEQRKEWDAYYERRNAAFKAQNLSGTALTKWKYQRYMHDYLACVKSVDESVATVLDTLDREGLTNDTIVIYASDQGFFLGEHGWFDKRWIFEESLRTPFIVRWPGVVKAGSTNDRLVSLLDMAQTLLDVAGVAAPERMQGRSLVPLLKGQTPADWRTAFFYQYVEYPSPHHVHPHDGVVTDRYKLVRYFGVGADHYDLFDRMSDPAEMTSVYGDPAHAAAQRDLLDQLARLRRELMVPAELPPTVFGNQPLK</sequence>
<dbReference type="Pfam" id="PF16347">
    <property type="entry name" value="SGSH_C"/>
    <property type="match status" value="1"/>
</dbReference>
<comment type="caution">
    <text evidence="3">The sequence shown here is derived from an EMBL/GenBank/DDBJ whole genome shotgun (WGS) entry which is preliminary data.</text>
</comment>
<evidence type="ECO:0000256" key="1">
    <source>
        <dbReference type="ARBA" id="ARBA00008779"/>
    </source>
</evidence>
<reference evidence="3" key="1">
    <citation type="submission" date="2021-03" db="EMBL/GenBank/DDBJ databases">
        <title>Comparative genomics and phylogenomic investigation of the class Geoglossomycetes provide insights into ecological specialization and systematics.</title>
        <authorList>
            <person name="Melie T."/>
            <person name="Pirro S."/>
            <person name="Miller A.N."/>
            <person name="Quandt A."/>
        </authorList>
    </citation>
    <scope>NUCLEOTIDE SEQUENCE</scope>
    <source>
        <strain evidence="3">GBOQ0MN5Z8</strain>
    </source>
</reference>
<evidence type="ECO:0000259" key="2">
    <source>
        <dbReference type="Pfam" id="PF16347"/>
    </source>
</evidence>
<dbReference type="EMBL" id="JAGHQL010000408">
    <property type="protein sequence ID" value="KAH0533626.1"/>
    <property type="molecule type" value="Genomic_DNA"/>
</dbReference>
<dbReference type="Gene3D" id="3.40.720.10">
    <property type="entry name" value="Alkaline Phosphatase, subunit A"/>
    <property type="match status" value="1"/>
</dbReference>
<dbReference type="OrthoDB" id="103349at2759"/>
<dbReference type="InterPro" id="IPR032506">
    <property type="entry name" value="SGSH_C"/>
</dbReference>
<organism evidence="3 4">
    <name type="scientific">Glutinoglossum americanum</name>
    <dbReference type="NCBI Taxonomy" id="1670608"/>
    <lineage>
        <taxon>Eukaryota</taxon>
        <taxon>Fungi</taxon>
        <taxon>Dikarya</taxon>
        <taxon>Ascomycota</taxon>
        <taxon>Pezizomycotina</taxon>
        <taxon>Geoglossomycetes</taxon>
        <taxon>Geoglossales</taxon>
        <taxon>Geoglossaceae</taxon>
        <taxon>Glutinoglossum</taxon>
    </lineage>
</organism>
<name>A0A9P8HTI7_9PEZI</name>
<dbReference type="InterPro" id="IPR017850">
    <property type="entry name" value="Alkaline_phosphatase_core_sf"/>
</dbReference>
<evidence type="ECO:0000313" key="4">
    <source>
        <dbReference type="Proteomes" id="UP000698800"/>
    </source>
</evidence>
<dbReference type="AlphaFoldDB" id="A0A9P8HTI7"/>
<feature type="domain" description="N-sulphoglucosamine sulphohydrolase C-terminal" evidence="2">
    <location>
        <begin position="101"/>
        <end position="254"/>
    </location>
</feature>
<dbReference type="PANTHER" id="PTHR43108">
    <property type="entry name" value="N-ACETYLGLUCOSAMINE-6-SULFATASE FAMILY MEMBER"/>
    <property type="match status" value="1"/>
</dbReference>
<proteinExistence type="inferred from homology"/>
<gene>
    <name evidence="3" type="ORF">FGG08_007624</name>
</gene>